<dbReference type="CDD" id="cd05402">
    <property type="entry name" value="NT_PAP_TUTase"/>
    <property type="match status" value="1"/>
</dbReference>
<comment type="cofactor">
    <cofactor evidence="2">
        <name>Mg(2+)</name>
        <dbReference type="ChEBI" id="CHEBI:18420"/>
    </cofactor>
</comment>
<feature type="domain" description="Poly(A) RNA polymerase mitochondrial-like central palm" evidence="10">
    <location>
        <begin position="115"/>
        <end position="247"/>
    </location>
</feature>
<dbReference type="PANTHER" id="PTHR12271:SF113">
    <property type="entry name" value="POLY(A) RNA POLYMERASE CID11"/>
    <property type="match status" value="1"/>
</dbReference>
<evidence type="ECO:0000256" key="5">
    <source>
        <dbReference type="ARBA" id="ARBA00022679"/>
    </source>
</evidence>
<dbReference type="GO" id="GO:0046872">
    <property type="term" value="F:metal ion binding"/>
    <property type="evidence" value="ECO:0007669"/>
    <property type="project" value="UniProtKB-KW"/>
</dbReference>
<dbReference type="Pfam" id="PF22600">
    <property type="entry name" value="MTPAP-like_central"/>
    <property type="match status" value="1"/>
</dbReference>
<dbReference type="GO" id="GO:0031123">
    <property type="term" value="P:RNA 3'-end processing"/>
    <property type="evidence" value="ECO:0007669"/>
    <property type="project" value="TreeGrafter"/>
</dbReference>
<proteinExistence type="inferred from homology"/>
<comment type="similarity">
    <text evidence="3">Belongs to the DNA polymerase type-B-like family.</text>
</comment>
<keyword evidence="5" id="KW-0808">Transferase</keyword>
<dbReference type="InterPro" id="IPR043519">
    <property type="entry name" value="NT_sf"/>
</dbReference>
<dbReference type="SUPFAM" id="SSF81301">
    <property type="entry name" value="Nucleotidyltransferase"/>
    <property type="match status" value="1"/>
</dbReference>
<keyword evidence="6" id="KW-0479">Metal-binding</keyword>
<dbReference type="OrthoDB" id="2274644at2759"/>
<dbReference type="GO" id="GO:0010605">
    <property type="term" value="P:negative regulation of macromolecule metabolic process"/>
    <property type="evidence" value="ECO:0007669"/>
    <property type="project" value="UniProtKB-ARBA"/>
</dbReference>
<evidence type="ECO:0000256" key="4">
    <source>
        <dbReference type="ARBA" id="ARBA00012388"/>
    </source>
</evidence>
<evidence type="ECO:0000313" key="12">
    <source>
        <dbReference type="Proteomes" id="UP000799772"/>
    </source>
</evidence>
<evidence type="ECO:0000256" key="3">
    <source>
        <dbReference type="ARBA" id="ARBA00008593"/>
    </source>
</evidence>
<dbReference type="InterPro" id="IPR002058">
    <property type="entry name" value="PAP_assoc"/>
</dbReference>
<dbReference type="PANTHER" id="PTHR12271">
    <property type="entry name" value="POLY A POLYMERASE CID PAP -RELATED"/>
    <property type="match status" value="1"/>
</dbReference>
<evidence type="ECO:0000256" key="1">
    <source>
        <dbReference type="ARBA" id="ARBA00001936"/>
    </source>
</evidence>
<sequence length="511" mass="57818">MAGSRHNQHLPTRPPMLSHQSSSVPSTPHQHARDTFISRSRSPSPHASLGGSHSPRSTKSESYMAALPRGRPTCKYETAAAFGRRRILYDIGDAPLEKAKEEPKASLNPDEEDKLSGDMRELYDRLLPTAESEQRRLKLVDKLERILKKEWPGNEFTVHVFGSSGNLLCTSESDVDICVQTPFKKLETMHQLAEVMANNGMEKVICIASAKVPIVKIWDPELKLNCDINVNNTLALENTRMIKTYVQIDDRVRQLAMIIKHWAKQRVLNDAGLGGTLSSYTWICMILNFLQTRDPPILPALHQREHERYVANDGSEAGFNDNLDELRGFGKDNKETPAQLLFQFFRRYGHEIDYEKSVISVRHGKLLLRSEKSWDSAKEALSRLCVEEPFNTTRNLGNTADATAFRGIHLEIRQAFDHLADAAPLDKLCEPFEFPPEEKNLFKRPTPGARPIMPQMPPNMRRNAPAPDSEVPRATEDRQAARHLRICDLNMVTHSNIQSLTMRSNNCGKGF</sequence>
<comment type="cofactor">
    <cofactor evidence="1">
        <name>Mn(2+)</name>
        <dbReference type="ChEBI" id="CHEBI:29035"/>
    </cofactor>
</comment>
<evidence type="ECO:0000256" key="8">
    <source>
        <dbReference type="SAM" id="MobiDB-lite"/>
    </source>
</evidence>
<dbReference type="InterPro" id="IPR054708">
    <property type="entry name" value="MTPAP-like_central"/>
</dbReference>
<gene>
    <name evidence="11" type="ORF">NA57DRAFT_65017</name>
</gene>
<feature type="region of interest" description="Disordered" evidence="8">
    <location>
        <begin position="439"/>
        <end position="478"/>
    </location>
</feature>
<accession>A0A9P4IJM8</accession>
<reference evidence="11" key="1">
    <citation type="journal article" date="2020" name="Stud. Mycol.">
        <title>101 Dothideomycetes genomes: a test case for predicting lifestyles and emergence of pathogens.</title>
        <authorList>
            <person name="Haridas S."/>
            <person name="Albert R."/>
            <person name="Binder M."/>
            <person name="Bloem J."/>
            <person name="Labutti K."/>
            <person name="Salamov A."/>
            <person name="Andreopoulos B."/>
            <person name="Baker S."/>
            <person name="Barry K."/>
            <person name="Bills G."/>
            <person name="Bluhm B."/>
            <person name="Cannon C."/>
            <person name="Castanera R."/>
            <person name="Culley D."/>
            <person name="Daum C."/>
            <person name="Ezra D."/>
            <person name="Gonzalez J."/>
            <person name="Henrissat B."/>
            <person name="Kuo A."/>
            <person name="Liang C."/>
            <person name="Lipzen A."/>
            <person name="Lutzoni F."/>
            <person name="Magnuson J."/>
            <person name="Mondo S."/>
            <person name="Nolan M."/>
            <person name="Ohm R."/>
            <person name="Pangilinan J."/>
            <person name="Park H.-J."/>
            <person name="Ramirez L."/>
            <person name="Alfaro M."/>
            <person name="Sun H."/>
            <person name="Tritt A."/>
            <person name="Yoshinaga Y."/>
            <person name="Zwiers L.-H."/>
            <person name="Turgeon B."/>
            <person name="Goodwin S."/>
            <person name="Spatafora J."/>
            <person name="Crous P."/>
            <person name="Grigoriev I."/>
        </authorList>
    </citation>
    <scope>NUCLEOTIDE SEQUENCE</scope>
    <source>
        <strain evidence="11">CBS 133067</strain>
    </source>
</reference>
<evidence type="ECO:0000256" key="2">
    <source>
        <dbReference type="ARBA" id="ARBA00001946"/>
    </source>
</evidence>
<dbReference type="Gene3D" id="1.10.1410.10">
    <property type="match status" value="1"/>
</dbReference>
<comment type="caution">
    <text evidence="11">The sequence shown here is derived from an EMBL/GenBank/DDBJ whole genome shotgun (WGS) entry which is preliminary data.</text>
</comment>
<organism evidence="11 12">
    <name type="scientific">Rhizodiscina lignyota</name>
    <dbReference type="NCBI Taxonomy" id="1504668"/>
    <lineage>
        <taxon>Eukaryota</taxon>
        <taxon>Fungi</taxon>
        <taxon>Dikarya</taxon>
        <taxon>Ascomycota</taxon>
        <taxon>Pezizomycotina</taxon>
        <taxon>Dothideomycetes</taxon>
        <taxon>Pleosporomycetidae</taxon>
        <taxon>Aulographales</taxon>
        <taxon>Rhizodiscinaceae</taxon>
        <taxon>Rhizodiscina</taxon>
    </lineage>
</organism>
<dbReference type="SUPFAM" id="SSF81631">
    <property type="entry name" value="PAP/OAS1 substrate-binding domain"/>
    <property type="match status" value="1"/>
</dbReference>
<dbReference type="AlphaFoldDB" id="A0A9P4IJM8"/>
<feature type="compositionally biased region" description="Polar residues" evidence="8">
    <location>
        <begin position="18"/>
        <end position="29"/>
    </location>
</feature>
<evidence type="ECO:0000313" key="11">
    <source>
        <dbReference type="EMBL" id="KAF2100493.1"/>
    </source>
</evidence>
<protein>
    <recommendedName>
        <fullName evidence="4">polynucleotide adenylyltransferase</fullName>
        <ecNumber evidence="4">2.7.7.19</ecNumber>
    </recommendedName>
</protein>
<evidence type="ECO:0000259" key="9">
    <source>
        <dbReference type="Pfam" id="PF03828"/>
    </source>
</evidence>
<keyword evidence="7" id="KW-0460">Magnesium</keyword>
<evidence type="ECO:0000256" key="7">
    <source>
        <dbReference type="ARBA" id="ARBA00022842"/>
    </source>
</evidence>
<feature type="domain" description="PAP-associated" evidence="9">
    <location>
        <begin position="338"/>
        <end position="393"/>
    </location>
</feature>
<dbReference type="GO" id="GO:1990817">
    <property type="term" value="F:poly(A) RNA polymerase activity"/>
    <property type="evidence" value="ECO:0007669"/>
    <property type="project" value="UniProtKB-EC"/>
</dbReference>
<keyword evidence="12" id="KW-1185">Reference proteome</keyword>
<evidence type="ECO:0000256" key="6">
    <source>
        <dbReference type="ARBA" id="ARBA00022723"/>
    </source>
</evidence>
<feature type="region of interest" description="Disordered" evidence="8">
    <location>
        <begin position="1"/>
        <end position="66"/>
    </location>
</feature>
<dbReference type="Pfam" id="PF03828">
    <property type="entry name" value="PAP_assoc"/>
    <property type="match status" value="1"/>
</dbReference>
<dbReference type="Proteomes" id="UP000799772">
    <property type="component" value="Unassembled WGS sequence"/>
</dbReference>
<name>A0A9P4IJM8_9PEZI</name>
<dbReference type="Gene3D" id="3.30.460.10">
    <property type="entry name" value="Beta Polymerase, domain 2"/>
    <property type="match status" value="1"/>
</dbReference>
<dbReference type="EMBL" id="ML978124">
    <property type="protein sequence ID" value="KAF2100493.1"/>
    <property type="molecule type" value="Genomic_DNA"/>
</dbReference>
<dbReference type="EC" id="2.7.7.19" evidence="4"/>
<evidence type="ECO:0000259" key="10">
    <source>
        <dbReference type="Pfam" id="PF22600"/>
    </source>
</evidence>